<dbReference type="AlphaFoldDB" id="A0A1B6HEL1"/>
<feature type="region of interest" description="Disordered" evidence="1">
    <location>
        <begin position="81"/>
        <end position="111"/>
    </location>
</feature>
<reference evidence="2" key="1">
    <citation type="submission" date="2015-11" db="EMBL/GenBank/DDBJ databases">
        <title>De novo transcriptome assembly of four potential Pierce s Disease insect vectors from Arizona vineyards.</title>
        <authorList>
            <person name="Tassone E.E."/>
        </authorList>
    </citation>
    <scope>NUCLEOTIDE SEQUENCE</scope>
</reference>
<proteinExistence type="predicted"/>
<evidence type="ECO:0008006" key="3">
    <source>
        <dbReference type="Google" id="ProtNLM"/>
    </source>
</evidence>
<dbReference type="EMBL" id="GECU01034522">
    <property type="protein sequence ID" value="JAS73184.1"/>
    <property type="molecule type" value="Transcribed_RNA"/>
</dbReference>
<feature type="non-terminal residue" evidence="2">
    <location>
        <position position="1"/>
    </location>
</feature>
<name>A0A1B6HEL1_9HEMI</name>
<evidence type="ECO:0000313" key="2">
    <source>
        <dbReference type="EMBL" id="JAS73184.1"/>
    </source>
</evidence>
<protein>
    <recommendedName>
        <fullName evidence="3">PH domain-containing protein</fullName>
    </recommendedName>
</protein>
<feature type="compositionally biased region" description="Basic and acidic residues" evidence="1">
    <location>
        <begin position="94"/>
        <end position="110"/>
    </location>
</feature>
<sequence length="240" mass="25895">GSPRPFSLNQASVEPEGSVVVKDAPEMLAVSQWTLRIPGRPVLPSGCHVVQLMAFGTRGGDKVHWLLAQSEEEVNLWMTAISNTLPPPPQTTKPPDDKPATSPADPEHPRLPPVQIYNSVNGERPAIISTGDVGGALLLGAAINWGQGLGWSWAPSQCRAPHHCCCCDTAPHQHDVSHNQCCGCDTAPHQHDVTQNQCCCCDTVNCDTHTVAHHHDILYDTCNGFDDVDYSMDCSGDFGF</sequence>
<organism evidence="2">
    <name type="scientific">Homalodisca liturata</name>
    <dbReference type="NCBI Taxonomy" id="320908"/>
    <lineage>
        <taxon>Eukaryota</taxon>
        <taxon>Metazoa</taxon>
        <taxon>Ecdysozoa</taxon>
        <taxon>Arthropoda</taxon>
        <taxon>Hexapoda</taxon>
        <taxon>Insecta</taxon>
        <taxon>Pterygota</taxon>
        <taxon>Neoptera</taxon>
        <taxon>Paraneoptera</taxon>
        <taxon>Hemiptera</taxon>
        <taxon>Auchenorrhyncha</taxon>
        <taxon>Membracoidea</taxon>
        <taxon>Cicadellidae</taxon>
        <taxon>Cicadellinae</taxon>
        <taxon>Proconiini</taxon>
        <taxon>Homalodisca</taxon>
    </lineage>
</organism>
<evidence type="ECO:0000256" key="1">
    <source>
        <dbReference type="SAM" id="MobiDB-lite"/>
    </source>
</evidence>
<accession>A0A1B6HEL1</accession>
<gene>
    <name evidence="2" type="ORF">g.55697</name>
</gene>